<feature type="signal peptide" evidence="2">
    <location>
        <begin position="1"/>
        <end position="16"/>
    </location>
</feature>
<evidence type="ECO:0000256" key="1">
    <source>
        <dbReference type="SAM" id="MobiDB-lite"/>
    </source>
</evidence>
<dbReference type="OrthoDB" id="6150863at2759"/>
<feature type="region of interest" description="Disordered" evidence="1">
    <location>
        <begin position="35"/>
        <end position="98"/>
    </location>
</feature>
<feature type="domain" description="DUF7908" evidence="4">
    <location>
        <begin position="127"/>
        <end position="244"/>
    </location>
</feature>
<dbReference type="InterPro" id="IPR057230">
    <property type="entry name" value="DUF7908"/>
</dbReference>
<evidence type="ECO:0000313" key="6">
    <source>
        <dbReference type="Proteomes" id="UP000182658"/>
    </source>
</evidence>
<evidence type="ECO:0000259" key="4">
    <source>
        <dbReference type="Pfam" id="PF25485"/>
    </source>
</evidence>
<dbReference type="InParanoid" id="A0A1J7J0J9"/>
<dbReference type="InterPro" id="IPR020864">
    <property type="entry name" value="MACPF"/>
</dbReference>
<dbReference type="EMBL" id="KV875094">
    <property type="protein sequence ID" value="OIW33591.1"/>
    <property type="molecule type" value="Genomic_DNA"/>
</dbReference>
<accession>A0A1J7J0J9</accession>
<gene>
    <name evidence="5" type="ORF">CONLIGDRAFT_677361</name>
</gene>
<protein>
    <submittedName>
        <fullName evidence="5">Uncharacterized protein</fullName>
    </submittedName>
</protein>
<reference evidence="5 6" key="1">
    <citation type="submission" date="2016-10" db="EMBL/GenBank/DDBJ databases">
        <title>Draft genome sequence of Coniochaeta ligniaria NRRL30616, a lignocellulolytic fungus for bioabatement of inhibitors in plant biomass hydrolysates.</title>
        <authorList>
            <consortium name="DOE Joint Genome Institute"/>
            <person name="Jimenez D.J."/>
            <person name="Hector R.E."/>
            <person name="Riley R."/>
            <person name="Sun H."/>
            <person name="Grigoriev I.V."/>
            <person name="Van Elsas J.D."/>
            <person name="Nichols N.N."/>
        </authorList>
    </citation>
    <scope>NUCLEOTIDE SEQUENCE [LARGE SCALE GENOMIC DNA]</scope>
    <source>
        <strain evidence="5 6">NRRL 30616</strain>
    </source>
</reference>
<evidence type="ECO:0000256" key="2">
    <source>
        <dbReference type="SAM" id="SignalP"/>
    </source>
</evidence>
<dbReference type="Pfam" id="PF01823">
    <property type="entry name" value="MACPF"/>
    <property type="match status" value="1"/>
</dbReference>
<keyword evidence="6" id="KW-1185">Reference proteome</keyword>
<dbReference type="Proteomes" id="UP000182658">
    <property type="component" value="Unassembled WGS sequence"/>
</dbReference>
<name>A0A1J7J0J9_9PEZI</name>
<dbReference type="STRING" id="1408157.A0A1J7J0J9"/>
<feature type="compositionally biased region" description="Polar residues" evidence="1">
    <location>
        <begin position="87"/>
        <end position="98"/>
    </location>
</feature>
<dbReference type="AlphaFoldDB" id="A0A1J7J0J9"/>
<feature type="domain" description="MACPF" evidence="3">
    <location>
        <begin position="404"/>
        <end position="597"/>
    </location>
</feature>
<feature type="compositionally biased region" description="Low complexity" evidence="1">
    <location>
        <begin position="39"/>
        <end position="86"/>
    </location>
</feature>
<keyword evidence="2" id="KW-0732">Signal</keyword>
<sequence>MFVLPCLAVLLAGADAVKVIVNGVVLEAISCPSPPPTGLPTSLPTGLPTSLPSGVPSGLPSGLPTSLPTSLFPTLSTSNSSTLRTGPSGTSSLLPTPTVSLPDGLPAGAVTELDDTFNLIISSSIITKRDDQGNVSYLNADGGAGDAQDAAECFLDLGNLFSNGYYVSAVPGAQSAVIVSSDTEVTNDTIISTFAFVNDTLGWYNDAFVGGVALFGMDPNGTVSASFTGALPSGWQPLDLIRTPVVVTELQPILKHFSLPLQVGAPEPANQTFAPLLQSPPGFGEYAAYGGIKPADPLNGQAGDPLYLPGITNFGGVDVTKDLANAPRPGLWNLTSTYDIVQNDFGPVTPSSSKKNKRQAVDYRSPDFLNFKPAQGFSRQTISSETRSSYQQTLSTTFGMSAGAFGFSAEFKDSFSTTTSEETFNKYVAAYTIANVYSLELKDQNAAEMRAHLSDLALHRFANSTPAEIVDAFGTHFMKTVQMGGWKRLTHHLDIRDDSIAESLKQAMEIKVEIKDPELGNPTAGTTYEEATDTVKKLFRSITNDVSQCYGGFAATCDEYDSAGNPLPNSPSWLKSLHSNPAAATYTLERLDYLIIDELDGDGRQAAVAAEIDARLAQQAINEKNLLVIYKPMQYGNNDAGSRAHDSLQVNVVTNDPGWYTLGQYAQAPGPTDDWRNNAGNYQGIQIREAPQIEATAPNSILRKPSGYSQRWSRQSHGRKGFYEMNLNEDSSFAPLSGYFFRDNNIDLGWFGSGVLVKTDYLHQDGTSHYTRQWTDQGSGASDDGSLWAVRGPNDMGVYKDSITPTDQTAPFFFHSTGGYDNAPPEAPWQLDFSKVAVLSDNFLAGLNV</sequence>
<evidence type="ECO:0000259" key="3">
    <source>
        <dbReference type="Pfam" id="PF01823"/>
    </source>
</evidence>
<feature type="chain" id="PRO_5012611189" evidence="2">
    <location>
        <begin position="17"/>
        <end position="849"/>
    </location>
</feature>
<proteinExistence type="predicted"/>
<organism evidence="5 6">
    <name type="scientific">Coniochaeta ligniaria NRRL 30616</name>
    <dbReference type="NCBI Taxonomy" id="1408157"/>
    <lineage>
        <taxon>Eukaryota</taxon>
        <taxon>Fungi</taxon>
        <taxon>Dikarya</taxon>
        <taxon>Ascomycota</taxon>
        <taxon>Pezizomycotina</taxon>
        <taxon>Sordariomycetes</taxon>
        <taxon>Sordariomycetidae</taxon>
        <taxon>Coniochaetales</taxon>
        <taxon>Coniochaetaceae</taxon>
        <taxon>Coniochaeta</taxon>
    </lineage>
</organism>
<evidence type="ECO:0000313" key="5">
    <source>
        <dbReference type="EMBL" id="OIW33591.1"/>
    </source>
</evidence>
<dbReference type="Pfam" id="PF25485">
    <property type="entry name" value="DUF7908"/>
    <property type="match status" value="1"/>
</dbReference>